<dbReference type="GO" id="GO:0015657">
    <property type="term" value="F:branched-chain amino acid:sodium symporter activity"/>
    <property type="evidence" value="ECO:0007669"/>
    <property type="project" value="TreeGrafter"/>
</dbReference>
<dbReference type="GO" id="GO:0005886">
    <property type="term" value="C:plasma membrane"/>
    <property type="evidence" value="ECO:0007669"/>
    <property type="project" value="TreeGrafter"/>
</dbReference>
<dbReference type="PROSITE" id="PS00754">
    <property type="entry name" value="NA_NEUROTRAN_SYMP_2"/>
    <property type="match status" value="1"/>
</dbReference>
<keyword evidence="4 9" id="KW-1133">Transmembrane helix</keyword>
<feature type="binding site" evidence="6">
    <location>
        <position position="410"/>
    </location>
    <ligand>
        <name>Na(+)</name>
        <dbReference type="ChEBI" id="CHEBI:29101"/>
        <label>1</label>
    </ligand>
</feature>
<dbReference type="GO" id="GO:0022858">
    <property type="term" value="F:alanine transmembrane transporter activity"/>
    <property type="evidence" value="ECO:0007669"/>
    <property type="project" value="TreeGrafter"/>
</dbReference>
<evidence type="ECO:0000256" key="7">
    <source>
        <dbReference type="PIRSR" id="PIRSR600175-2"/>
    </source>
</evidence>
<feature type="transmembrane region" description="Helical" evidence="9">
    <location>
        <begin position="74"/>
        <end position="95"/>
    </location>
</feature>
<dbReference type="SUPFAM" id="SSF161070">
    <property type="entry name" value="SNF-like"/>
    <property type="match status" value="1"/>
</dbReference>
<feature type="transmembrane region" description="Helical" evidence="9">
    <location>
        <begin position="551"/>
        <end position="573"/>
    </location>
</feature>
<feature type="binding site" evidence="6">
    <location>
        <position position="52"/>
    </location>
    <ligand>
        <name>Na(+)</name>
        <dbReference type="ChEBI" id="CHEBI:29101"/>
        <label>1</label>
    </ligand>
</feature>
<feature type="transmembrane region" description="Helical" evidence="9">
    <location>
        <begin position="336"/>
        <end position="357"/>
    </location>
</feature>
<accession>A0A8D2ZXK3</accession>
<dbReference type="PROSITE" id="PS50267">
    <property type="entry name" value="NA_NEUROTRAN_SYMP_3"/>
    <property type="match status" value="1"/>
</dbReference>
<feature type="transmembrane region" description="Helical" evidence="9">
    <location>
        <begin position="223"/>
        <end position="243"/>
    </location>
</feature>
<keyword evidence="8" id="KW-0769">Symport</keyword>
<keyword evidence="6" id="KW-0479">Metal-binding</keyword>
<keyword evidence="3 8" id="KW-0812">Transmembrane</keyword>
<dbReference type="AlphaFoldDB" id="A0A8D2ZXK3"/>
<sequence length="629" mass="71094">LTQLMFTFFFNFILQIKFLFEQDCHDGDGDENPVRGNWTNKTEYTLTLIGYAIGLGNIWRFPYITYKNGGGAFLIPYFLLLVLCGIPIFLLENAIGQFCSQGPINIWKALPMLQGVGFSVIVMNAFVVIYYNVIIAYGLYYMFASFQSPLPWSSCFSWADSNCSSTPRVSCNVSGVLVANWTQENITCPETDVITDPVQSPSEQYWDRVVLQRSSGLDETGPVVWHLALCLLLSSILVAAALIRGIKSSGKVVYLTATVPYVLILILLIRGTTLEGAMNGIEFYIGSQSNFTKLTDQQVWKDAATQTFFSLSLCTGGITTLASYNNFHNNMVPDSIVVPFINHGSSIFAGFAIFSILGHMSLINDKPVEHLVKEGFGLAFIAYPDALAKLPVAPLWSVLFFSMIFMVGLDSQFTMIEVLITNLCDAFPESLRSKRAYVNIGTCVVVFLLGLPCVTRAGIYWVNLLDQLAGSWVLLCLCLMEIIGFCYVYGANCLIKDIEMMIGKKSVCFWLWWKTCWLFITPFIVVVILFWSLTSPSFTNGDVQYPAWGMTLYWCMVAFILIWIPVVFGYNLYKAEGSLWKRLKSLLYPTEDWHPYMDIHRGERYSIEACRLRRTLSQTKPEFFQWSWT</sequence>
<dbReference type="NCBIfam" id="NF037979">
    <property type="entry name" value="Na_transp"/>
    <property type="match status" value="1"/>
</dbReference>
<evidence type="ECO:0000256" key="3">
    <source>
        <dbReference type="ARBA" id="ARBA00022692"/>
    </source>
</evidence>
<feature type="transmembrane region" description="Helical" evidence="9">
    <location>
        <begin position="468"/>
        <end position="490"/>
    </location>
</feature>
<evidence type="ECO:0000313" key="11">
    <source>
        <dbReference type="Ensembl" id="ENSSMAP00000009205.2"/>
    </source>
</evidence>
<dbReference type="PROSITE" id="PS00610">
    <property type="entry name" value="NA_NEUROTRAN_SYMP_1"/>
    <property type="match status" value="1"/>
</dbReference>
<dbReference type="Ensembl" id="ENSSMAT00000009314.2">
    <property type="protein sequence ID" value="ENSSMAP00000009205.2"/>
    <property type="gene ID" value="ENSSMAG00000005591.2"/>
</dbReference>
<feature type="binding site" evidence="6">
    <location>
        <position position="310"/>
    </location>
    <ligand>
        <name>Na(+)</name>
        <dbReference type="ChEBI" id="CHEBI:29101"/>
        <label>1</label>
    </ligand>
</feature>
<keyword evidence="7" id="KW-1015">Disulfide bond</keyword>
<feature type="disulfide bond" evidence="7">
    <location>
        <begin position="155"/>
        <end position="163"/>
    </location>
</feature>
<organism evidence="11 12">
    <name type="scientific">Scophthalmus maximus</name>
    <name type="common">Turbot</name>
    <name type="synonym">Psetta maxima</name>
    <dbReference type="NCBI Taxonomy" id="52904"/>
    <lineage>
        <taxon>Eukaryota</taxon>
        <taxon>Metazoa</taxon>
        <taxon>Chordata</taxon>
        <taxon>Craniata</taxon>
        <taxon>Vertebrata</taxon>
        <taxon>Euteleostomi</taxon>
        <taxon>Actinopterygii</taxon>
        <taxon>Neopterygii</taxon>
        <taxon>Teleostei</taxon>
        <taxon>Neoteleostei</taxon>
        <taxon>Acanthomorphata</taxon>
        <taxon>Carangaria</taxon>
        <taxon>Pleuronectiformes</taxon>
        <taxon>Pleuronectoidei</taxon>
        <taxon>Scophthalmidae</taxon>
        <taxon>Scophthalmus</taxon>
    </lineage>
</organism>
<protein>
    <recommendedName>
        <fullName evidence="8">Transporter</fullName>
    </recommendedName>
</protein>
<feature type="transmembrane region" description="Helical" evidence="9">
    <location>
        <begin position="303"/>
        <end position="324"/>
    </location>
</feature>
<keyword evidence="2 8" id="KW-0813">Transport</keyword>
<evidence type="ECO:0000256" key="6">
    <source>
        <dbReference type="PIRSR" id="PIRSR600175-1"/>
    </source>
</evidence>
<evidence type="ECO:0000256" key="9">
    <source>
        <dbReference type="SAM" id="Phobius"/>
    </source>
</evidence>
<comment type="similarity">
    <text evidence="8">Belongs to the sodium:neurotransmitter symporter (SNF) (TC 2.A.22) family.</text>
</comment>
<dbReference type="GO" id="GO:0015374">
    <property type="term" value="F:neutral, basic amino acid:sodium:chloride symporter activity"/>
    <property type="evidence" value="ECO:0007669"/>
    <property type="project" value="TreeGrafter"/>
</dbReference>
<evidence type="ECO:0000256" key="5">
    <source>
        <dbReference type="ARBA" id="ARBA00023136"/>
    </source>
</evidence>
<feature type="transmembrane region" description="Helical" evidence="9">
    <location>
        <begin position="511"/>
        <end position="531"/>
    </location>
</feature>
<feature type="transmembrane region" description="Helical" evidence="9">
    <location>
        <begin position="436"/>
        <end position="462"/>
    </location>
</feature>
<feature type="binding site" evidence="6">
    <location>
        <position position="342"/>
    </location>
    <ligand>
        <name>Na(+)</name>
        <dbReference type="ChEBI" id="CHEBI:29101"/>
        <label>1</label>
    </ligand>
</feature>
<dbReference type="GO" id="GO:0089718">
    <property type="term" value="P:amino acid import across plasma membrane"/>
    <property type="evidence" value="ECO:0007669"/>
    <property type="project" value="TreeGrafter"/>
</dbReference>
<feature type="chain" id="PRO_5034043665" description="Transporter" evidence="10">
    <location>
        <begin position="22"/>
        <end position="629"/>
    </location>
</feature>
<evidence type="ECO:0000256" key="4">
    <source>
        <dbReference type="ARBA" id="ARBA00022989"/>
    </source>
</evidence>
<comment type="subcellular location">
    <subcellularLocation>
        <location evidence="1">Membrane</location>
        <topology evidence="1">Multi-pass membrane protein</topology>
    </subcellularLocation>
</comment>
<dbReference type="PANTHER" id="PTHR11616">
    <property type="entry name" value="SODIUM/CHLORIDE DEPENDENT TRANSPORTER"/>
    <property type="match status" value="1"/>
</dbReference>
<dbReference type="GO" id="GO:1901235">
    <property type="term" value="F:(R)-carnitine transmembrane transporter activity"/>
    <property type="evidence" value="ECO:0007669"/>
    <property type="project" value="TreeGrafter"/>
</dbReference>
<gene>
    <name evidence="11" type="primary">LOC118309806</name>
</gene>
<dbReference type="Pfam" id="PF00209">
    <property type="entry name" value="SNF"/>
    <property type="match status" value="1"/>
</dbReference>
<dbReference type="GO" id="GO:0046872">
    <property type="term" value="F:metal ion binding"/>
    <property type="evidence" value="ECO:0007669"/>
    <property type="project" value="UniProtKB-KW"/>
</dbReference>
<feature type="transmembrane region" description="Helical" evidence="9">
    <location>
        <begin position="395"/>
        <end position="424"/>
    </location>
</feature>
<name>A0A8D2ZXK3_SCOMX</name>
<evidence type="ECO:0000256" key="2">
    <source>
        <dbReference type="ARBA" id="ARBA00022448"/>
    </source>
</evidence>
<reference evidence="11" key="2">
    <citation type="submission" date="2025-08" db="UniProtKB">
        <authorList>
            <consortium name="Ensembl"/>
        </authorList>
    </citation>
    <scope>IDENTIFICATION</scope>
</reference>
<feature type="binding site" evidence="6">
    <location>
        <position position="50"/>
    </location>
    <ligand>
        <name>Na(+)</name>
        <dbReference type="ChEBI" id="CHEBI:29101"/>
        <label>1</label>
    </ligand>
</feature>
<keyword evidence="6" id="KW-0915">Sodium</keyword>
<feature type="transmembrane region" description="Helical" evidence="9">
    <location>
        <begin position="116"/>
        <end position="143"/>
    </location>
</feature>
<dbReference type="Proteomes" id="UP000694558">
    <property type="component" value="Chromosome 6"/>
</dbReference>
<dbReference type="InterPro" id="IPR037272">
    <property type="entry name" value="SNS_sf"/>
</dbReference>
<keyword evidence="10" id="KW-0732">Signal</keyword>
<feature type="binding site" evidence="6">
    <location>
        <position position="411"/>
    </location>
    <ligand>
        <name>Na(+)</name>
        <dbReference type="ChEBI" id="CHEBI:29101"/>
        <label>1</label>
    </ligand>
</feature>
<feature type="transmembrane region" description="Helical" evidence="9">
    <location>
        <begin position="252"/>
        <end position="269"/>
    </location>
</feature>
<evidence type="ECO:0000256" key="10">
    <source>
        <dbReference type="SAM" id="SignalP"/>
    </source>
</evidence>
<proteinExistence type="inferred from homology"/>
<dbReference type="InterPro" id="IPR000175">
    <property type="entry name" value="Na/ntran_symport"/>
</dbReference>
<feature type="transmembrane region" description="Helical" evidence="9">
    <location>
        <begin position="44"/>
        <end position="62"/>
    </location>
</feature>
<evidence type="ECO:0000256" key="1">
    <source>
        <dbReference type="ARBA" id="ARBA00004141"/>
    </source>
</evidence>
<reference evidence="11" key="1">
    <citation type="submission" date="2023-05" db="EMBL/GenBank/DDBJ databases">
        <title>High-quality long-read genome of Scophthalmus maximus.</title>
        <authorList>
            <person name="Lien S."/>
            <person name="Martinez P."/>
        </authorList>
    </citation>
    <scope>NUCLEOTIDE SEQUENCE [LARGE SCALE GENOMIC DNA]</scope>
</reference>
<feature type="signal peptide" evidence="10">
    <location>
        <begin position="1"/>
        <end position="21"/>
    </location>
</feature>
<evidence type="ECO:0000313" key="12">
    <source>
        <dbReference type="Proteomes" id="UP000694558"/>
    </source>
</evidence>
<feature type="binding site" evidence="6">
    <location>
        <position position="57"/>
    </location>
    <ligand>
        <name>Na(+)</name>
        <dbReference type="ChEBI" id="CHEBI:29101"/>
        <label>1</label>
    </ligand>
</feature>
<dbReference type="PANTHER" id="PTHR11616:SF286">
    <property type="entry name" value="SODIUM- AND CHLORIDE-DEPENDENT NEUTRAL AND BASIC AMINO ACID TRANSPORTER B(0+)"/>
    <property type="match status" value="1"/>
</dbReference>
<keyword evidence="5 9" id="KW-0472">Membrane</keyword>
<dbReference type="GO" id="GO:0001761">
    <property type="term" value="F:beta-alanine transmembrane transporter activity"/>
    <property type="evidence" value="ECO:0007669"/>
    <property type="project" value="TreeGrafter"/>
</dbReference>
<dbReference type="GeneTree" id="ENSGT00940000159688"/>
<evidence type="ECO:0000256" key="8">
    <source>
        <dbReference type="RuleBase" id="RU003732"/>
    </source>
</evidence>
<dbReference type="PRINTS" id="PR00176">
    <property type="entry name" value="NANEUSMPORT"/>
</dbReference>